<evidence type="ECO:0000313" key="2">
    <source>
        <dbReference type="EMBL" id="GAP13625.1"/>
    </source>
</evidence>
<dbReference type="PANTHER" id="PTHR48098:SF3">
    <property type="entry name" value="IRON(III) ENTEROBACTIN ESTERASE"/>
    <property type="match status" value="1"/>
</dbReference>
<protein>
    <submittedName>
        <fullName evidence="2">Enterochelin esterase</fullName>
    </submittedName>
</protein>
<feature type="domain" description="AMP-activated protein kinase glycogen-binding" evidence="1">
    <location>
        <begin position="21"/>
        <end position="100"/>
    </location>
</feature>
<dbReference type="InterPro" id="IPR014756">
    <property type="entry name" value="Ig_E-set"/>
</dbReference>
<dbReference type="Proteomes" id="UP000055060">
    <property type="component" value="Unassembled WGS sequence"/>
</dbReference>
<dbReference type="SUPFAM" id="SSF53474">
    <property type="entry name" value="alpha/beta-Hydrolases"/>
    <property type="match status" value="1"/>
</dbReference>
<dbReference type="InterPro" id="IPR032640">
    <property type="entry name" value="AMPK1_CBM"/>
</dbReference>
<gene>
    <name evidence="2" type="ORF">LARV_01380</name>
</gene>
<dbReference type="STRING" id="360412.LARV_01380"/>
<dbReference type="Pfam" id="PF16561">
    <property type="entry name" value="AMPK1_CBM"/>
    <property type="match status" value="1"/>
</dbReference>
<dbReference type="Gene3D" id="2.60.40.10">
    <property type="entry name" value="Immunoglobulins"/>
    <property type="match status" value="1"/>
</dbReference>
<dbReference type="OrthoDB" id="9775130at2"/>
<proteinExistence type="predicted"/>
<keyword evidence="3" id="KW-1185">Reference proteome</keyword>
<dbReference type="EMBL" id="DF967972">
    <property type="protein sequence ID" value="GAP13625.1"/>
    <property type="molecule type" value="Genomic_DNA"/>
</dbReference>
<name>A0A0S7BDZ3_9CHLR</name>
<dbReference type="AlphaFoldDB" id="A0A0S7BDZ3"/>
<evidence type="ECO:0000313" key="3">
    <source>
        <dbReference type="Proteomes" id="UP000055060"/>
    </source>
</evidence>
<dbReference type="Gene3D" id="3.40.50.1820">
    <property type="entry name" value="alpha/beta hydrolase"/>
    <property type="match status" value="1"/>
</dbReference>
<sequence>MKKDEMRNPDAVNPSLEGSRATFTWEGAAAPVLMGDFNNWEIESARPLEPVGKGRWQVSLDFPADTYMEYIFILDGQRVMDPKNPHKVNNGTGSWNNYFYMPEAAPSPFTRRRSRAGELMRFRLEDEIRLLNLRREVVLYQPAAPGPYPLLVVYDGTDYLHRGAITQVVDNLVAAGRIRPVALALVANAGPARFVEYACNDSTVSFITNKVVPLAQEHMPLIDVQTHPGAYGILGASMGGLMALYTGLRNPRMFGSVLCQAGAFCMFEEDFSIFDLIDRPEIPPIRVWMDVGRFDFLYADNLRMWNLLRQKGYAIDYHETHTGHNYTAWRNDMPAGLEYLYPPLNQTLMNTSEEK</sequence>
<dbReference type="RefSeq" id="WP_075072951.1">
    <property type="nucleotide sequence ID" value="NZ_DF967972.1"/>
</dbReference>
<dbReference type="InterPro" id="IPR000801">
    <property type="entry name" value="Esterase-like"/>
</dbReference>
<dbReference type="Pfam" id="PF00756">
    <property type="entry name" value="Esterase"/>
    <property type="match status" value="1"/>
</dbReference>
<dbReference type="SUPFAM" id="SSF81296">
    <property type="entry name" value="E set domains"/>
    <property type="match status" value="1"/>
</dbReference>
<dbReference type="InterPro" id="IPR029058">
    <property type="entry name" value="AB_hydrolase_fold"/>
</dbReference>
<organism evidence="2">
    <name type="scientific">Longilinea arvoryzae</name>
    <dbReference type="NCBI Taxonomy" id="360412"/>
    <lineage>
        <taxon>Bacteria</taxon>
        <taxon>Bacillati</taxon>
        <taxon>Chloroflexota</taxon>
        <taxon>Anaerolineae</taxon>
        <taxon>Anaerolineales</taxon>
        <taxon>Anaerolineaceae</taxon>
        <taxon>Longilinea</taxon>
    </lineage>
</organism>
<reference evidence="2" key="1">
    <citation type="submission" date="2015-07" db="EMBL/GenBank/DDBJ databases">
        <title>Draft Genome Sequences of Anaerolinea thermolimosa IMO-1, Bellilinea caldifistulae GOMI-1, Leptolinea tardivitalis YMTK-2, Levilinea saccharolytica KIBI-1,Longilinea arvoryzae KOME-1, Previously Described as Members of the Anaerolineaceae (Chloroflexi).</title>
        <authorList>
            <person name="Sekiguchi Y."/>
            <person name="Ohashi A."/>
            <person name="Matsuura N."/>
            <person name="Tourlousse M.D."/>
        </authorList>
    </citation>
    <scope>NUCLEOTIDE SEQUENCE [LARGE SCALE GENOMIC DNA]</scope>
    <source>
        <strain evidence="2">KOME-1</strain>
    </source>
</reference>
<dbReference type="CDD" id="cd02859">
    <property type="entry name" value="E_set_AMPKbeta_like_N"/>
    <property type="match status" value="1"/>
</dbReference>
<evidence type="ECO:0000259" key="1">
    <source>
        <dbReference type="Pfam" id="PF16561"/>
    </source>
</evidence>
<dbReference type="InterPro" id="IPR013783">
    <property type="entry name" value="Ig-like_fold"/>
</dbReference>
<dbReference type="PANTHER" id="PTHR48098">
    <property type="entry name" value="ENTEROCHELIN ESTERASE-RELATED"/>
    <property type="match status" value="1"/>
</dbReference>
<dbReference type="InterPro" id="IPR050583">
    <property type="entry name" value="Mycobacterial_A85_antigen"/>
</dbReference>
<accession>A0A0S7BDZ3</accession>